<dbReference type="Proteomes" id="UP000252519">
    <property type="component" value="Unassembled WGS sequence"/>
</dbReference>
<dbReference type="AlphaFoldDB" id="A0A368GU16"/>
<gene>
    <name evidence="2" type="ORF">ANCCAN_07545</name>
</gene>
<accession>A0A368GU16</accession>
<evidence type="ECO:0000256" key="1">
    <source>
        <dbReference type="SAM" id="MobiDB-lite"/>
    </source>
</evidence>
<comment type="caution">
    <text evidence="2">The sequence shown here is derived from an EMBL/GenBank/DDBJ whole genome shotgun (WGS) entry which is preliminary data.</text>
</comment>
<feature type="compositionally biased region" description="Basic and acidic residues" evidence="1">
    <location>
        <begin position="112"/>
        <end position="121"/>
    </location>
</feature>
<organism evidence="2 3">
    <name type="scientific">Ancylostoma caninum</name>
    <name type="common">Dog hookworm</name>
    <dbReference type="NCBI Taxonomy" id="29170"/>
    <lineage>
        <taxon>Eukaryota</taxon>
        <taxon>Metazoa</taxon>
        <taxon>Ecdysozoa</taxon>
        <taxon>Nematoda</taxon>
        <taxon>Chromadorea</taxon>
        <taxon>Rhabditida</taxon>
        <taxon>Rhabditina</taxon>
        <taxon>Rhabditomorpha</taxon>
        <taxon>Strongyloidea</taxon>
        <taxon>Ancylostomatidae</taxon>
        <taxon>Ancylostomatinae</taxon>
        <taxon>Ancylostoma</taxon>
    </lineage>
</organism>
<evidence type="ECO:0000313" key="3">
    <source>
        <dbReference type="Proteomes" id="UP000252519"/>
    </source>
</evidence>
<dbReference type="EMBL" id="JOJR01000079">
    <property type="protein sequence ID" value="RCN46457.1"/>
    <property type="molecule type" value="Genomic_DNA"/>
</dbReference>
<reference evidence="2 3" key="1">
    <citation type="submission" date="2014-10" db="EMBL/GenBank/DDBJ databases">
        <title>Draft genome of the hookworm Ancylostoma caninum.</title>
        <authorList>
            <person name="Mitreva M."/>
        </authorList>
    </citation>
    <scope>NUCLEOTIDE SEQUENCE [LARGE SCALE GENOMIC DNA]</scope>
    <source>
        <strain evidence="2 3">Baltimore</strain>
    </source>
</reference>
<keyword evidence="3" id="KW-1185">Reference proteome</keyword>
<protein>
    <submittedName>
        <fullName evidence="2">Uncharacterized protein</fullName>
    </submittedName>
</protein>
<evidence type="ECO:0000313" key="2">
    <source>
        <dbReference type="EMBL" id="RCN46457.1"/>
    </source>
</evidence>
<feature type="region of interest" description="Disordered" evidence="1">
    <location>
        <begin position="54"/>
        <end position="135"/>
    </location>
</feature>
<proteinExistence type="predicted"/>
<sequence>MHFKLLEVWTGKGSIIDVFSLPEFGELECVREPLPPYGLLVMLTERQKLLPQTVSIGVGTDDSEEPPNHFNLPSRSKKTKQPPASKQETGFRPPPLIRRKPSSVVAGAGAHEQPDSDHISELKTTYDTFPTGRDG</sequence>
<name>A0A368GU16_ANCCA</name>